<dbReference type="Pfam" id="PF19578">
    <property type="entry name" value="DUF6090"/>
    <property type="match status" value="1"/>
</dbReference>
<evidence type="ECO:0000313" key="2">
    <source>
        <dbReference type="EMBL" id="KOY51995.1"/>
    </source>
</evidence>
<dbReference type="EMBL" id="LGBR01000001">
    <property type="protein sequence ID" value="KOY51995.1"/>
    <property type="molecule type" value="Genomic_DNA"/>
</dbReference>
<dbReference type="AlphaFoldDB" id="A0A0M9CHE0"/>
<proteinExistence type="predicted"/>
<evidence type="ECO:0000256" key="1">
    <source>
        <dbReference type="SAM" id="Phobius"/>
    </source>
</evidence>
<reference evidence="2 4" key="1">
    <citation type="submission" date="2015-07" db="EMBL/GenBank/DDBJ databases">
        <title>Genome of Polaribacter dokdonenesis DSW-5, isolated from seawater off Dokdo in Korea.</title>
        <authorList>
            <person name="Yoon K."/>
            <person name="Song J.Y."/>
            <person name="Kim J.F."/>
        </authorList>
    </citation>
    <scope>NUCLEOTIDE SEQUENCE [LARGE SCALE GENOMIC DNA]</scope>
    <source>
        <strain evidence="2 4">DSW-5</strain>
    </source>
</reference>
<feature type="transmembrane region" description="Helical" evidence="1">
    <location>
        <begin position="12"/>
        <end position="29"/>
    </location>
</feature>
<dbReference type="STRING" id="1300348.I602_1555"/>
<organism evidence="2 4">
    <name type="scientific">Polaribacter dokdonensis DSW-5</name>
    <dbReference type="NCBI Taxonomy" id="1300348"/>
    <lineage>
        <taxon>Bacteria</taxon>
        <taxon>Pseudomonadati</taxon>
        <taxon>Bacteroidota</taxon>
        <taxon>Flavobacteriia</taxon>
        <taxon>Flavobacteriales</taxon>
        <taxon>Flavobacteriaceae</taxon>
    </lineage>
</organism>
<sequence>MENKTKKYLKYAIGEIILVVIGILIALWINNWNNQRLADNQTTNFLKNIKEDLVSDTLEFDNRIDFYKDLIDEKKKLLLLSSYEKINTDSLSVLISATYALYEINNTTFTKITNLGISKLSKNDKLSKKIYSYYTIELKTFSEFINWEKEDTGYEGRYWSNFQNEYEFNNDEFPKFQDSIINKQNLIKLITEPKGRNQILYDYYRKKRILAKYEEMKVISSELINDIQKDLNTN</sequence>
<reference evidence="3 5" key="2">
    <citation type="submission" date="2016-10" db="EMBL/GenBank/DDBJ databases">
        <authorList>
            <person name="Varghese N."/>
            <person name="Submissions S."/>
        </authorList>
    </citation>
    <scope>NUCLEOTIDE SEQUENCE [LARGE SCALE GENOMIC DNA]</scope>
    <source>
        <strain evidence="3 5">DSW-5</strain>
    </source>
</reference>
<keyword evidence="5" id="KW-1185">Reference proteome</keyword>
<dbReference type="InterPro" id="IPR045749">
    <property type="entry name" value="DUF6090"/>
</dbReference>
<gene>
    <name evidence="2" type="ORF">I602_1555</name>
    <name evidence="3" type="ORF">SAMN05444353_0211</name>
</gene>
<evidence type="ECO:0000313" key="5">
    <source>
        <dbReference type="Proteomes" id="UP000183071"/>
    </source>
</evidence>
<keyword evidence="1" id="KW-1133">Transmembrane helix</keyword>
<comment type="caution">
    <text evidence="2">The sequence shown here is derived from an EMBL/GenBank/DDBJ whole genome shotgun (WGS) entry which is preliminary data.</text>
</comment>
<accession>A0A0M9CHE0</accession>
<dbReference type="PATRIC" id="fig|1300348.6.peg.1554"/>
<keyword evidence="1" id="KW-0472">Membrane</keyword>
<evidence type="ECO:0000313" key="4">
    <source>
        <dbReference type="Proteomes" id="UP000037716"/>
    </source>
</evidence>
<dbReference type="RefSeq" id="WP_176966457.1">
    <property type="nucleotide sequence ID" value="NZ_FNUE01000001.1"/>
</dbReference>
<protein>
    <submittedName>
        <fullName evidence="2">Uncharacterized protein</fullName>
    </submittedName>
</protein>
<name>A0A0M9CHE0_9FLAO</name>
<dbReference type="EMBL" id="FNUE01000001">
    <property type="protein sequence ID" value="SED98117.1"/>
    <property type="molecule type" value="Genomic_DNA"/>
</dbReference>
<keyword evidence="1" id="KW-0812">Transmembrane</keyword>
<dbReference type="Proteomes" id="UP000183071">
    <property type="component" value="Unassembled WGS sequence"/>
</dbReference>
<evidence type="ECO:0000313" key="3">
    <source>
        <dbReference type="EMBL" id="SED98117.1"/>
    </source>
</evidence>
<dbReference type="Proteomes" id="UP000037716">
    <property type="component" value="Unassembled WGS sequence"/>
</dbReference>